<protein>
    <submittedName>
        <fullName evidence="1">Uncharacterized protein</fullName>
    </submittedName>
</protein>
<evidence type="ECO:0000313" key="1">
    <source>
        <dbReference type="EMBL" id="TVY60702.1"/>
    </source>
</evidence>
<accession>A0A8T9BY63</accession>
<dbReference type="Proteomes" id="UP000469558">
    <property type="component" value="Unassembled WGS sequence"/>
</dbReference>
<keyword evidence="2" id="KW-1185">Reference proteome</keyword>
<dbReference type="EMBL" id="QGMK01002167">
    <property type="protein sequence ID" value="TVY60702.1"/>
    <property type="molecule type" value="Genomic_DNA"/>
</dbReference>
<sequence length="83" mass="9462">MISNTASNRIIKIILHILIWSIAIWDNRSIYYAATYDYNNNGLCTGQRCVGIGERLYFDPVSKSKCEAEGEEYMEPGEGFTVF</sequence>
<name>A0A8T9BY63_9HELO</name>
<proteinExistence type="predicted"/>
<gene>
    <name evidence="1" type="ORF">LSUE1_G007913</name>
</gene>
<evidence type="ECO:0000313" key="2">
    <source>
        <dbReference type="Proteomes" id="UP000469558"/>
    </source>
</evidence>
<reference evidence="1 2" key="1">
    <citation type="submission" date="2018-05" db="EMBL/GenBank/DDBJ databases">
        <title>Genome sequencing and assembly of the regulated plant pathogen Lachnellula willkommii and related sister species for the development of diagnostic species identification markers.</title>
        <authorList>
            <person name="Giroux E."/>
            <person name="Bilodeau G."/>
        </authorList>
    </citation>
    <scope>NUCLEOTIDE SEQUENCE [LARGE SCALE GENOMIC DNA]</scope>
    <source>
        <strain evidence="1 2">CBS 268.59</strain>
    </source>
</reference>
<comment type="caution">
    <text evidence="1">The sequence shown here is derived from an EMBL/GenBank/DDBJ whole genome shotgun (WGS) entry which is preliminary data.</text>
</comment>
<dbReference type="AlphaFoldDB" id="A0A8T9BY63"/>
<organism evidence="1 2">
    <name type="scientific">Lachnellula suecica</name>
    <dbReference type="NCBI Taxonomy" id="602035"/>
    <lineage>
        <taxon>Eukaryota</taxon>
        <taxon>Fungi</taxon>
        <taxon>Dikarya</taxon>
        <taxon>Ascomycota</taxon>
        <taxon>Pezizomycotina</taxon>
        <taxon>Leotiomycetes</taxon>
        <taxon>Helotiales</taxon>
        <taxon>Lachnaceae</taxon>
        <taxon>Lachnellula</taxon>
    </lineage>
</organism>